<protein>
    <recommendedName>
        <fullName evidence="4">nitric oxide dioxygenase</fullName>
        <ecNumber evidence="4">1.14.12.17</ecNumber>
    </recommendedName>
</protein>
<dbReference type="InterPro" id="IPR039261">
    <property type="entry name" value="FNR_nucleotide-bd"/>
</dbReference>
<evidence type="ECO:0000256" key="7">
    <source>
        <dbReference type="ARBA" id="ARBA00022621"/>
    </source>
</evidence>
<dbReference type="Gene3D" id="3.40.50.80">
    <property type="entry name" value="Nucleotide-binding domain of ferredoxin-NADP reductase (FNR) module"/>
    <property type="match status" value="1"/>
</dbReference>
<keyword evidence="9" id="KW-0479">Metal-binding</keyword>
<accession>A0A6M8HRK4</accession>
<evidence type="ECO:0000256" key="17">
    <source>
        <dbReference type="ARBA" id="ARBA00049433"/>
    </source>
</evidence>
<dbReference type="SUPFAM" id="SSF63380">
    <property type="entry name" value="Riboflavin synthase domain-like"/>
    <property type="match status" value="1"/>
</dbReference>
<dbReference type="AlphaFoldDB" id="A0A6M8HRK4"/>
<evidence type="ECO:0000256" key="18">
    <source>
        <dbReference type="RuleBase" id="RU000356"/>
    </source>
</evidence>
<reference evidence="21 22" key="1">
    <citation type="journal article" date="2014" name="World J. Microbiol. Biotechnol.">
        <title>Biodiversity and physiological characteristics of Antarctic and Arctic lichens-associated bacteria.</title>
        <authorList>
            <person name="Lee Y.M."/>
            <person name="Kim E.H."/>
            <person name="Lee H.K."/>
            <person name="Hong S.G."/>
        </authorList>
    </citation>
    <scope>NUCLEOTIDE SEQUENCE [LARGE SCALE GENOMIC DNA]</scope>
    <source>
        <strain evidence="21 22">PAMC 26569</strain>
    </source>
</reference>
<keyword evidence="12 21" id="KW-0560">Oxidoreductase</keyword>
<keyword evidence="14" id="KW-0520">NAD</keyword>
<dbReference type="GO" id="GO:0046210">
    <property type="term" value="P:nitric oxide catabolic process"/>
    <property type="evidence" value="ECO:0007669"/>
    <property type="project" value="TreeGrafter"/>
</dbReference>
<dbReference type="InterPro" id="IPR008333">
    <property type="entry name" value="Cbr1-like_FAD-bd_dom"/>
</dbReference>
<evidence type="ECO:0000256" key="2">
    <source>
        <dbReference type="ARBA" id="ARBA00001974"/>
    </source>
</evidence>
<dbReference type="Gene3D" id="1.10.490.10">
    <property type="entry name" value="Globins"/>
    <property type="match status" value="1"/>
</dbReference>
<dbReference type="GO" id="GO:0005344">
    <property type="term" value="F:oxygen carrier activity"/>
    <property type="evidence" value="ECO:0007669"/>
    <property type="project" value="UniProtKB-KW"/>
</dbReference>
<dbReference type="InterPro" id="IPR012292">
    <property type="entry name" value="Globin/Proto"/>
</dbReference>
<comment type="cofactor">
    <cofactor evidence="1">
        <name>heme b</name>
        <dbReference type="ChEBI" id="CHEBI:60344"/>
    </cofactor>
</comment>
<dbReference type="PANTHER" id="PTHR43396:SF3">
    <property type="entry name" value="FLAVOHEMOPROTEIN"/>
    <property type="match status" value="1"/>
</dbReference>
<evidence type="ECO:0000256" key="3">
    <source>
        <dbReference type="ARBA" id="ARBA00006401"/>
    </source>
</evidence>
<dbReference type="SUPFAM" id="SSF52343">
    <property type="entry name" value="Ferredoxin reductase-like, C-terminal NADP-linked domain"/>
    <property type="match status" value="1"/>
</dbReference>
<gene>
    <name evidence="21" type="primary">hmpA</name>
    <name evidence="21" type="ORF">HN018_13830</name>
</gene>
<evidence type="ECO:0000256" key="9">
    <source>
        <dbReference type="ARBA" id="ARBA00022723"/>
    </source>
</evidence>
<dbReference type="EMBL" id="CP053708">
    <property type="protein sequence ID" value="QKE90978.1"/>
    <property type="molecule type" value="Genomic_DNA"/>
</dbReference>
<comment type="catalytic activity">
    <reaction evidence="17">
        <text>2 nitric oxide + NADPH + 2 O2 = 2 nitrate + NADP(+) + H(+)</text>
        <dbReference type="Rhea" id="RHEA:19465"/>
        <dbReference type="ChEBI" id="CHEBI:15378"/>
        <dbReference type="ChEBI" id="CHEBI:15379"/>
        <dbReference type="ChEBI" id="CHEBI:16480"/>
        <dbReference type="ChEBI" id="CHEBI:17632"/>
        <dbReference type="ChEBI" id="CHEBI:57783"/>
        <dbReference type="ChEBI" id="CHEBI:58349"/>
        <dbReference type="EC" id="1.14.12.17"/>
    </reaction>
</comment>
<proteinExistence type="inferred from homology"/>
<comment type="similarity">
    <text evidence="3">In the C-terminal section; belongs to the flavoprotein pyridine nucleotide cytochrome reductase family.</text>
</comment>
<dbReference type="InterPro" id="IPR017927">
    <property type="entry name" value="FAD-bd_FR_type"/>
</dbReference>
<evidence type="ECO:0000259" key="19">
    <source>
        <dbReference type="PROSITE" id="PS01033"/>
    </source>
</evidence>
<dbReference type="NCBIfam" id="NF009805">
    <property type="entry name" value="PRK13289.1"/>
    <property type="match status" value="1"/>
</dbReference>
<dbReference type="InterPro" id="IPR001433">
    <property type="entry name" value="OxRdtase_FAD/NAD-bd"/>
</dbReference>
<dbReference type="GO" id="GO:0008941">
    <property type="term" value="F:nitric oxide dioxygenase NAD(P)H activity"/>
    <property type="evidence" value="ECO:0007669"/>
    <property type="project" value="UniProtKB-EC"/>
</dbReference>
<evidence type="ECO:0000256" key="10">
    <source>
        <dbReference type="ARBA" id="ARBA00022827"/>
    </source>
</evidence>
<sequence length="403" mass="43511">MSQSLSPETVAIVKATEPALAQYGEAISLRMYERLFQDEAVRALFNQANQGKDGAQVKALAAAVLAYARNIDALETLGSMVERVAQKHVGFHVLPEHYPIVGAALLAAIADVLGKAATPAVIEAWRQAYWHLADIMQGREAAIRRSIESAPGGWSGWRDFVVVQKKQESTTITSFVLRPKDGGSVIRHLPGQYLTVHIPQPAGPPLTRNYSISSGPGDDSYRITIKREPGGTASNWMHDRVDVGDAISATPPAGDFCLSERPERPLVLLSAGVGLTPMVSMLEAIVGHWPGLQVDYVHGTASSGTHAMDQHVRDLARRYGGIDVHTFYSRPGAHDLVGTTHDVTGRITVDWLRDHTSLADADFYLCGPLPFLRFLISGLAGAGVGIQRLHYEFFGPAAEALAA</sequence>
<keyword evidence="18" id="KW-0813">Transport</keyword>
<keyword evidence="11" id="KW-0521">NADP</keyword>
<evidence type="ECO:0000259" key="20">
    <source>
        <dbReference type="PROSITE" id="PS51384"/>
    </source>
</evidence>
<evidence type="ECO:0000256" key="6">
    <source>
        <dbReference type="ARBA" id="ARBA00022617"/>
    </source>
</evidence>
<dbReference type="GO" id="GO:0020037">
    <property type="term" value="F:heme binding"/>
    <property type="evidence" value="ECO:0007669"/>
    <property type="project" value="InterPro"/>
</dbReference>
<dbReference type="Pfam" id="PF00042">
    <property type="entry name" value="Globin"/>
    <property type="match status" value="1"/>
</dbReference>
<evidence type="ECO:0000313" key="21">
    <source>
        <dbReference type="EMBL" id="QKE90978.1"/>
    </source>
</evidence>
<dbReference type="CDD" id="cd08922">
    <property type="entry name" value="FHb-globin"/>
    <property type="match status" value="1"/>
</dbReference>
<dbReference type="GO" id="GO:0071500">
    <property type="term" value="P:cellular response to nitrosative stress"/>
    <property type="evidence" value="ECO:0007669"/>
    <property type="project" value="TreeGrafter"/>
</dbReference>
<feature type="domain" description="Globin" evidence="19">
    <location>
        <begin position="4"/>
        <end position="141"/>
    </location>
</feature>
<dbReference type="GO" id="GO:0009636">
    <property type="term" value="P:response to toxic substance"/>
    <property type="evidence" value="ECO:0007669"/>
    <property type="project" value="UniProtKB-KW"/>
</dbReference>
<dbReference type="CDD" id="cd06184">
    <property type="entry name" value="flavohem_like_fad_nad_binding"/>
    <property type="match status" value="1"/>
</dbReference>
<evidence type="ECO:0000256" key="5">
    <source>
        <dbReference type="ARBA" id="ARBA00022575"/>
    </source>
</evidence>
<dbReference type="GO" id="GO:0071949">
    <property type="term" value="F:FAD binding"/>
    <property type="evidence" value="ECO:0007669"/>
    <property type="project" value="TreeGrafter"/>
</dbReference>
<dbReference type="PROSITE" id="PS51384">
    <property type="entry name" value="FAD_FR"/>
    <property type="match status" value="1"/>
</dbReference>
<comment type="cofactor">
    <cofactor evidence="2">
        <name>FAD</name>
        <dbReference type="ChEBI" id="CHEBI:57692"/>
    </cofactor>
</comment>
<evidence type="ECO:0000256" key="16">
    <source>
        <dbReference type="ARBA" id="ARBA00048649"/>
    </source>
</evidence>
<dbReference type="Gene3D" id="2.40.30.10">
    <property type="entry name" value="Translation factors"/>
    <property type="match status" value="1"/>
</dbReference>
<comment type="catalytic activity">
    <reaction evidence="16">
        <text>2 nitric oxide + NADH + 2 O2 = 2 nitrate + NAD(+) + H(+)</text>
        <dbReference type="Rhea" id="RHEA:19469"/>
        <dbReference type="ChEBI" id="CHEBI:15378"/>
        <dbReference type="ChEBI" id="CHEBI:15379"/>
        <dbReference type="ChEBI" id="CHEBI:16480"/>
        <dbReference type="ChEBI" id="CHEBI:17632"/>
        <dbReference type="ChEBI" id="CHEBI:57540"/>
        <dbReference type="ChEBI" id="CHEBI:57945"/>
        <dbReference type="EC" id="1.14.12.17"/>
    </reaction>
</comment>
<dbReference type="InterPro" id="IPR009050">
    <property type="entry name" value="Globin-like_sf"/>
</dbReference>
<evidence type="ECO:0000256" key="13">
    <source>
        <dbReference type="ARBA" id="ARBA00023004"/>
    </source>
</evidence>
<dbReference type="SUPFAM" id="SSF46458">
    <property type="entry name" value="Globin-like"/>
    <property type="match status" value="1"/>
</dbReference>
<organism evidence="21 22">
    <name type="scientific">Lichenicola cladoniae</name>
    <dbReference type="NCBI Taxonomy" id="1484109"/>
    <lineage>
        <taxon>Bacteria</taxon>
        <taxon>Pseudomonadati</taxon>
        <taxon>Pseudomonadota</taxon>
        <taxon>Alphaproteobacteria</taxon>
        <taxon>Acetobacterales</taxon>
        <taxon>Acetobacteraceae</taxon>
        <taxon>Lichenicola</taxon>
    </lineage>
</organism>
<dbReference type="PROSITE" id="PS01033">
    <property type="entry name" value="GLOBIN"/>
    <property type="match status" value="1"/>
</dbReference>
<keyword evidence="7 18" id="KW-0561">Oxygen transport</keyword>
<evidence type="ECO:0000256" key="15">
    <source>
        <dbReference type="ARBA" id="ARBA00025094"/>
    </source>
</evidence>
<evidence type="ECO:0000313" key="22">
    <source>
        <dbReference type="Proteomes" id="UP000500767"/>
    </source>
</evidence>
<dbReference type="Proteomes" id="UP000500767">
    <property type="component" value="Chromosome"/>
</dbReference>
<keyword evidence="6 18" id="KW-0349">Heme</keyword>
<feature type="domain" description="FAD-binding FR-type" evidence="20">
    <location>
        <begin position="155"/>
        <end position="259"/>
    </location>
</feature>
<dbReference type="Pfam" id="PF00175">
    <property type="entry name" value="NAD_binding_1"/>
    <property type="match status" value="1"/>
</dbReference>
<evidence type="ECO:0000256" key="1">
    <source>
        <dbReference type="ARBA" id="ARBA00001970"/>
    </source>
</evidence>
<dbReference type="FunFam" id="3.40.50.80:FF:000010">
    <property type="entry name" value="Flavohemoprotein"/>
    <property type="match status" value="1"/>
</dbReference>
<dbReference type="GO" id="GO:0019825">
    <property type="term" value="F:oxygen binding"/>
    <property type="evidence" value="ECO:0007669"/>
    <property type="project" value="InterPro"/>
</dbReference>
<dbReference type="EC" id="1.14.12.17" evidence="4"/>
<dbReference type="PANTHER" id="PTHR43396">
    <property type="entry name" value="FLAVOHEMOPROTEIN"/>
    <property type="match status" value="1"/>
</dbReference>
<dbReference type="InterPro" id="IPR017938">
    <property type="entry name" value="Riboflavin_synthase-like_b-brl"/>
</dbReference>
<comment type="similarity">
    <text evidence="18">Belongs to the globin family.</text>
</comment>
<dbReference type="GO" id="GO:0046872">
    <property type="term" value="F:metal ion binding"/>
    <property type="evidence" value="ECO:0007669"/>
    <property type="project" value="UniProtKB-KW"/>
</dbReference>
<dbReference type="PRINTS" id="PR00410">
    <property type="entry name" value="PHEHYDRXLASE"/>
</dbReference>
<keyword evidence="13" id="KW-0408">Iron</keyword>
<evidence type="ECO:0000256" key="12">
    <source>
        <dbReference type="ARBA" id="ARBA00023002"/>
    </source>
</evidence>
<keyword evidence="8" id="KW-0285">Flavoprotein</keyword>
<dbReference type="InterPro" id="IPR000971">
    <property type="entry name" value="Globin"/>
</dbReference>
<keyword evidence="5" id="KW-0216">Detoxification</keyword>
<evidence type="ECO:0000256" key="11">
    <source>
        <dbReference type="ARBA" id="ARBA00022857"/>
    </source>
</evidence>
<evidence type="ECO:0000256" key="14">
    <source>
        <dbReference type="ARBA" id="ARBA00023027"/>
    </source>
</evidence>
<evidence type="ECO:0000256" key="4">
    <source>
        <dbReference type="ARBA" id="ARBA00012229"/>
    </source>
</evidence>
<evidence type="ECO:0000256" key="8">
    <source>
        <dbReference type="ARBA" id="ARBA00022630"/>
    </source>
</evidence>
<dbReference type="KEGG" id="lck:HN018_13830"/>
<dbReference type="RefSeq" id="WP_171836699.1">
    <property type="nucleotide sequence ID" value="NZ_CP053708.1"/>
</dbReference>
<dbReference type="Pfam" id="PF00970">
    <property type="entry name" value="FAD_binding_6"/>
    <property type="match status" value="1"/>
</dbReference>
<name>A0A6M8HRK4_9PROT</name>
<keyword evidence="10" id="KW-0274">FAD</keyword>
<keyword evidence="22" id="KW-1185">Reference proteome</keyword>
<comment type="function">
    <text evidence="15">Is involved in NO detoxification in an aerobic process, termed nitric oxide dioxygenase (NOD) reaction that utilizes O(2) and NAD(P)H to convert NO to nitrate, which protects the bacterium from various noxious nitrogen compounds. Therefore, plays a central role in the inducible response to nitrosative stress.</text>
</comment>